<name>A0A6G7Y3U5_9ACTN</name>
<evidence type="ECO:0000313" key="1">
    <source>
        <dbReference type="EMBL" id="QIK71485.1"/>
    </source>
</evidence>
<dbReference type="AlphaFoldDB" id="A0A6G7Y3U5"/>
<dbReference type="EMBL" id="CP049865">
    <property type="protein sequence ID" value="QIK71485.1"/>
    <property type="molecule type" value="Genomic_DNA"/>
</dbReference>
<reference evidence="1 2" key="1">
    <citation type="submission" date="2020-03" db="EMBL/GenBank/DDBJ databases">
        <title>Propioniciclava sp. nov., isolated from Hydrophilus acuminatus.</title>
        <authorList>
            <person name="Hyun D.-W."/>
            <person name="Bae J.-W."/>
        </authorList>
    </citation>
    <scope>NUCLEOTIDE SEQUENCE [LARGE SCALE GENOMIC DNA]</scope>
    <source>
        <strain evidence="1 2">HDW11</strain>
    </source>
</reference>
<dbReference type="Proteomes" id="UP000501058">
    <property type="component" value="Chromosome"/>
</dbReference>
<dbReference type="RefSeq" id="WP_166231941.1">
    <property type="nucleotide sequence ID" value="NZ_CP049865.1"/>
</dbReference>
<gene>
    <name evidence="1" type="ORF">G7070_03280</name>
</gene>
<dbReference type="KEGG" id="prv:G7070_03280"/>
<organism evidence="1 2">
    <name type="scientific">Propioniciclava coleopterorum</name>
    <dbReference type="NCBI Taxonomy" id="2714937"/>
    <lineage>
        <taxon>Bacteria</taxon>
        <taxon>Bacillati</taxon>
        <taxon>Actinomycetota</taxon>
        <taxon>Actinomycetes</taxon>
        <taxon>Propionibacteriales</taxon>
        <taxon>Propionibacteriaceae</taxon>
        <taxon>Propioniciclava</taxon>
    </lineage>
</organism>
<protein>
    <submittedName>
        <fullName evidence="1">Uncharacterized protein</fullName>
    </submittedName>
</protein>
<sequence>METLIRTQSEAFLANVLTGLDDLDPNGLDRTLLTDAERVTLAEQALSAAGRLQALAGVLVAEADRVAAPQTVVGWAHCRGCTTPSG</sequence>
<keyword evidence="2" id="KW-1185">Reference proteome</keyword>
<accession>A0A6G7Y3U5</accession>
<proteinExistence type="predicted"/>
<evidence type="ECO:0000313" key="2">
    <source>
        <dbReference type="Proteomes" id="UP000501058"/>
    </source>
</evidence>